<dbReference type="STRING" id="937218.SAMN06297251_10184"/>
<dbReference type="InterPro" id="IPR023419">
    <property type="entry name" value="Transthyretin_CS"/>
</dbReference>
<dbReference type="PANTHER" id="PTHR10395">
    <property type="entry name" value="URICASE AND TRANSTHYRETIN-RELATED"/>
    <property type="match status" value="1"/>
</dbReference>
<dbReference type="OrthoDB" id="9792386at2"/>
<dbReference type="NCBIfam" id="TIGR02962">
    <property type="entry name" value="hdxy_isourate"/>
    <property type="match status" value="1"/>
</dbReference>
<feature type="binding site" evidence="7">
    <location>
        <position position="12"/>
    </location>
    <ligand>
        <name>substrate</name>
    </ligand>
</feature>
<dbReference type="EMBL" id="FWXR01000001">
    <property type="protein sequence ID" value="SMC32778.1"/>
    <property type="molecule type" value="Genomic_DNA"/>
</dbReference>
<feature type="binding site" evidence="7">
    <location>
        <position position="51"/>
    </location>
    <ligand>
        <name>substrate</name>
    </ligand>
</feature>
<sequence length="122" mass="13258">MAESSSGTLTTHVLDTATGKPAAKLSLALYKLDEAGKRQKILETLTNDDGRCDGPLLSGTAFETGVYELVFEAGAYFETLGLQLPEPKFLDEVVLRFGMAEPIHYHVPLLISPFGYSTYRGS</sequence>
<reference evidence="10 11" key="1">
    <citation type="submission" date="2017-04" db="EMBL/GenBank/DDBJ databases">
        <authorList>
            <person name="Afonso C.L."/>
            <person name="Miller P.J."/>
            <person name="Scott M.A."/>
            <person name="Spackman E."/>
            <person name="Goraichik I."/>
            <person name="Dimitrov K.M."/>
            <person name="Suarez D.L."/>
            <person name="Swayne D.E."/>
        </authorList>
    </citation>
    <scope>NUCLEOTIDE SEQUENCE [LARGE SCALE GENOMIC DNA]</scope>
    <source>
        <strain evidence="10 11">CGMCC 1.10972</strain>
    </source>
</reference>
<feature type="binding site" evidence="7">
    <location>
        <position position="119"/>
    </location>
    <ligand>
        <name>substrate</name>
    </ligand>
</feature>
<dbReference type="SMART" id="SM00095">
    <property type="entry name" value="TR_THY"/>
    <property type="match status" value="1"/>
</dbReference>
<dbReference type="InterPro" id="IPR036817">
    <property type="entry name" value="Transthyretin/HIU_hydrolase_sf"/>
</dbReference>
<dbReference type="PANTHER" id="PTHR10395:SF7">
    <property type="entry name" value="5-HYDROXYISOURATE HYDROLASE"/>
    <property type="match status" value="1"/>
</dbReference>
<gene>
    <name evidence="10" type="ORF">SAMN06297251_10184</name>
</gene>
<keyword evidence="11" id="KW-1185">Reference proteome</keyword>
<dbReference type="Proteomes" id="UP000192656">
    <property type="component" value="Unassembled WGS sequence"/>
</dbReference>
<dbReference type="SUPFAM" id="SSF49472">
    <property type="entry name" value="Transthyretin (synonym: prealbumin)"/>
    <property type="match status" value="1"/>
</dbReference>
<keyword evidence="6 8" id="KW-0378">Hydrolase</keyword>
<dbReference type="Pfam" id="PF00576">
    <property type="entry name" value="Transthyretin"/>
    <property type="match status" value="1"/>
</dbReference>
<dbReference type="GO" id="GO:0006144">
    <property type="term" value="P:purine nucleobase metabolic process"/>
    <property type="evidence" value="ECO:0007669"/>
    <property type="project" value="UniProtKB-KW"/>
</dbReference>
<dbReference type="PRINTS" id="PR00189">
    <property type="entry name" value="TRNSTHYRETIN"/>
</dbReference>
<feature type="domain" description="Transthyretin/hydroxyisourate hydrolase" evidence="9">
    <location>
        <begin position="4"/>
        <end position="121"/>
    </location>
</feature>
<dbReference type="CDD" id="cd05822">
    <property type="entry name" value="TLP_HIUase"/>
    <property type="match status" value="1"/>
</dbReference>
<dbReference type="FunFam" id="2.60.40.180:FF:000005">
    <property type="entry name" value="5-hydroxyisourate hydrolase"/>
    <property type="match status" value="1"/>
</dbReference>
<comment type="subunit">
    <text evidence="4 8">Homotetramer.</text>
</comment>
<organism evidence="10 11">
    <name type="scientific">Fulvimarina manganoxydans</name>
    <dbReference type="NCBI Taxonomy" id="937218"/>
    <lineage>
        <taxon>Bacteria</taxon>
        <taxon>Pseudomonadati</taxon>
        <taxon>Pseudomonadota</taxon>
        <taxon>Alphaproteobacteria</taxon>
        <taxon>Hyphomicrobiales</taxon>
        <taxon>Aurantimonadaceae</taxon>
        <taxon>Fulvimarina</taxon>
    </lineage>
</organism>
<evidence type="ECO:0000313" key="11">
    <source>
        <dbReference type="Proteomes" id="UP000192656"/>
    </source>
</evidence>
<evidence type="ECO:0000256" key="4">
    <source>
        <dbReference type="ARBA" id="ARBA00011881"/>
    </source>
</evidence>
<dbReference type="InterPro" id="IPR014306">
    <property type="entry name" value="Hydroxyisourate_hydrolase"/>
</dbReference>
<dbReference type="PROSITE" id="PS00769">
    <property type="entry name" value="TRANSTHYRETIN_2"/>
    <property type="match status" value="1"/>
</dbReference>
<protein>
    <recommendedName>
        <fullName evidence="8">5-hydroxyisourate hydrolase</fullName>
        <shortName evidence="8">HIU hydrolase</shortName>
        <shortName evidence="8">HIUHase</shortName>
        <ecNumber evidence="8">3.5.2.17</ecNumber>
    </recommendedName>
</protein>
<evidence type="ECO:0000256" key="1">
    <source>
        <dbReference type="ARBA" id="ARBA00001043"/>
    </source>
</evidence>
<evidence type="ECO:0000256" key="7">
    <source>
        <dbReference type="PIRSR" id="PIRSR600895-51"/>
    </source>
</evidence>
<dbReference type="InterPro" id="IPR000895">
    <property type="entry name" value="Transthyretin/HIU_hydrolase"/>
</dbReference>
<accession>A0A1W1YAK4</accession>
<keyword evidence="5 8" id="KW-0659">Purine metabolism</keyword>
<evidence type="ECO:0000259" key="9">
    <source>
        <dbReference type="SMART" id="SM00095"/>
    </source>
</evidence>
<comment type="catalytic activity">
    <reaction evidence="1 8">
        <text>5-hydroxyisourate + H2O = 5-hydroxy-2-oxo-4-ureido-2,5-dihydro-1H-imidazole-5-carboxylate + H(+)</text>
        <dbReference type="Rhea" id="RHEA:23736"/>
        <dbReference type="ChEBI" id="CHEBI:15377"/>
        <dbReference type="ChEBI" id="CHEBI:15378"/>
        <dbReference type="ChEBI" id="CHEBI:18072"/>
        <dbReference type="ChEBI" id="CHEBI:58639"/>
        <dbReference type="EC" id="3.5.2.17"/>
    </reaction>
</comment>
<comment type="similarity">
    <text evidence="3 8">Belongs to the transthyretin family. 5-hydroxyisourate hydrolase subfamily.</text>
</comment>
<proteinExistence type="inferred from homology"/>
<dbReference type="EC" id="3.5.2.17" evidence="8"/>
<evidence type="ECO:0000256" key="6">
    <source>
        <dbReference type="ARBA" id="ARBA00022801"/>
    </source>
</evidence>
<dbReference type="InterPro" id="IPR023416">
    <property type="entry name" value="Transthyretin/HIU_hydrolase_d"/>
</dbReference>
<dbReference type="RefSeq" id="WP_084407857.1">
    <property type="nucleotide sequence ID" value="NZ_FWXR01000001.1"/>
</dbReference>
<dbReference type="AlphaFoldDB" id="A0A1W1YAK4"/>
<comment type="function">
    <text evidence="2">Catalyzes the hydrolysis of 5-hydroxyisourate (HIU) to 2-oxo-4-hydroxy-4-carboxy-5-ureidoimidazoline (OHCU).</text>
</comment>
<evidence type="ECO:0000256" key="2">
    <source>
        <dbReference type="ARBA" id="ARBA00002704"/>
    </source>
</evidence>
<dbReference type="Gene3D" id="2.60.40.180">
    <property type="entry name" value="Transthyretin/hydroxyisourate hydrolase domain"/>
    <property type="match status" value="1"/>
</dbReference>
<evidence type="ECO:0000313" key="10">
    <source>
        <dbReference type="EMBL" id="SMC32778.1"/>
    </source>
</evidence>
<evidence type="ECO:0000256" key="5">
    <source>
        <dbReference type="ARBA" id="ARBA00022631"/>
    </source>
</evidence>
<evidence type="ECO:0000256" key="3">
    <source>
        <dbReference type="ARBA" id="ARBA00009850"/>
    </source>
</evidence>
<name>A0A1W1YAK4_9HYPH</name>
<evidence type="ECO:0000256" key="8">
    <source>
        <dbReference type="RuleBase" id="RU361270"/>
    </source>
</evidence>
<dbReference type="GO" id="GO:0033971">
    <property type="term" value="F:hydroxyisourate hydrolase activity"/>
    <property type="evidence" value="ECO:0007669"/>
    <property type="project" value="UniProtKB-EC"/>
</dbReference>